<keyword evidence="5 7" id="KW-1133">Transmembrane helix</keyword>
<accession>A0ABX9W8Z1</accession>
<feature type="transmembrane region" description="Helical" evidence="7">
    <location>
        <begin position="52"/>
        <end position="72"/>
    </location>
</feature>
<evidence type="ECO:0000256" key="1">
    <source>
        <dbReference type="ARBA" id="ARBA00004651"/>
    </source>
</evidence>
<evidence type="ECO:0000313" key="10">
    <source>
        <dbReference type="Proteomes" id="UP000280698"/>
    </source>
</evidence>
<evidence type="ECO:0000256" key="6">
    <source>
        <dbReference type="ARBA" id="ARBA00023136"/>
    </source>
</evidence>
<feature type="domain" description="Major facilitator superfamily (MFS) profile" evidence="8">
    <location>
        <begin position="18"/>
        <end position="466"/>
    </location>
</feature>
<dbReference type="PROSITE" id="PS51257">
    <property type="entry name" value="PROKAR_LIPOPROTEIN"/>
    <property type="match status" value="1"/>
</dbReference>
<evidence type="ECO:0000256" key="4">
    <source>
        <dbReference type="ARBA" id="ARBA00022692"/>
    </source>
</evidence>
<dbReference type="Proteomes" id="UP000280698">
    <property type="component" value="Unassembled WGS sequence"/>
</dbReference>
<dbReference type="PANTHER" id="PTHR42718:SF46">
    <property type="entry name" value="BLR6921 PROTEIN"/>
    <property type="match status" value="1"/>
</dbReference>
<feature type="transmembrane region" description="Helical" evidence="7">
    <location>
        <begin position="113"/>
        <end position="132"/>
    </location>
</feature>
<dbReference type="CDD" id="cd17321">
    <property type="entry name" value="MFS_MMR_MDR_like"/>
    <property type="match status" value="1"/>
</dbReference>
<dbReference type="RefSeq" id="WP_123243488.1">
    <property type="nucleotide sequence ID" value="NZ_JAAHBY010000123.1"/>
</dbReference>
<dbReference type="InterPro" id="IPR011701">
    <property type="entry name" value="MFS"/>
</dbReference>
<feature type="transmembrane region" description="Helical" evidence="7">
    <location>
        <begin position="314"/>
        <end position="333"/>
    </location>
</feature>
<gene>
    <name evidence="9" type="ORF">EFE23_25760</name>
</gene>
<keyword evidence="6 7" id="KW-0472">Membrane</keyword>
<dbReference type="InterPro" id="IPR020846">
    <property type="entry name" value="MFS_dom"/>
</dbReference>
<keyword evidence="2" id="KW-0813">Transport</keyword>
<comment type="subcellular location">
    <subcellularLocation>
        <location evidence="1">Cell membrane</location>
        <topology evidence="1">Multi-pass membrane protein</topology>
    </subcellularLocation>
</comment>
<dbReference type="PANTHER" id="PTHR42718">
    <property type="entry name" value="MAJOR FACILITATOR SUPERFAMILY MULTIDRUG TRANSPORTER MFSC"/>
    <property type="match status" value="1"/>
</dbReference>
<protein>
    <submittedName>
        <fullName evidence="9">MFS transporter</fullName>
    </submittedName>
</protein>
<feature type="transmembrane region" description="Helical" evidence="7">
    <location>
        <begin position="171"/>
        <end position="193"/>
    </location>
</feature>
<evidence type="ECO:0000256" key="3">
    <source>
        <dbReference type="ARBA" id="ARBA00022475"/>
    </source>
</evidence>
<comment type="caution">
    <text evidence="9">The sequence shown here is derived from an EMBL/GenBank/DDBJ whole genome shotgun (WGS) entry which is preliminary data.</text>
</comment>
<feature type="transmembrane region" description="Helical" evidence="7">
    <location>
        <begin position="205"/>
        <end position="224"/>
    </location>
</feature>
<feature type="transmembrane region" description="Helical" evidence="7">
    <location>
        <begin position="275"/>
        <end position="294"/>
    </location>
</feature>
<feature type="transmembrane region" description="Helical" evidence="7">
    <location>
        <begin position="144"/>
        <end position="165"/>
    </location>
</feature>
<reference evidence="9 10" key="1">
    <citation type="submission" date="2018-11" db="EMBL/GenBank/DDBJ databases">
        <title>Micromonospora sp. PPF5-17, a new actinomycetes isolated from a hot spring soil.</title>
        <authorList>
            <person name="Thawai C."/>
        </authorList>
    </citation>
    <scope>NUCLEOTIDE SEQUENCE [LARGE SCALE GENOMIC DNA]</scope>
    <source>
        <strain evidence="9 10">PPF5-17</strain>
    </source>
</reference>
<evidence type="ECO:0000256" key="2">
    <source>
        <dbReference type="ARBA" id="ARBA00022448"/>
    </source>
</evidence>
<feature type="transmembrane region" description="Helical" evidence="7">
    <location>
        <begin position="84"/>
        <end position="107"/>
    </location>
</feature>
<dbReference type="SUPFAM" id="SSF103473">
    <property type="entry name" value="MFS general substrate transporter"/>
    <property type="match status" value="1"/>
</dbReference>
<proteinExistence type="predicted"/>
<evidence type="ECO:0000259" key="8">
    <source>
        <dbReference type="PROSITE" id="PS50850"/>
    </source>
</evidence>
<organism evidence="9 10">
    <name type="scientific">Micromonospora solifontis</name>
    <dbReference type="NCBI Taxonomy" id="2487138"/>
    <lineage>
        <taxon>Bacteria</taxon>
        <taxon>Bacillati</taxon>
        <taxon>Actinomycetota</taxon>
        <taxon>Actinomycetes</taxon>
        <taxon>Micromonosporales</taxon>
        <taxon>Micromonosporaceae</taxon>
        <taxon>Micromonospora</taxon>
    </lineage>
</organism>
<sequence>MRGSIDLSSGRWAGGAVVLFLACAAQFMVVLDVSVVNVALPSIQRALHVREINLQWVVTGYALTFAGFLLLGGRLADLFGQRRVFLIGLAVFTGASLAGGLAQTAVLLNTARAVQGLGAAALAPATLTILTTTFAEGPARTRALAVWTAVGVGGGMAGNLIGGLLTELLSWRSVLLVNVPLGSAAAALAVRFLPPTAAWAMVRRLDVAGAFTATAGLVALTYGLTVVPARGLIDPVAVAALAVGVLALALFLVIEARAGEAALIPARLVRARAVSVGNAAMLLAGACLNPMWFFLALSMQNVLHYPPLRTGLGFLPHTALTIVVGILVTPRLMRRVDARTLVIVGALVAAGGFVWQSRLHPGSGYLTGIGGPAVLIAVGGGLLNTPLTTIVTSGVDRADAGAASGLMNTAKQVGGGLGLAALVGLTASDEAGPRALADGYGHAFLAIGLLLVATAAAAAVLPTGGRTPRPVASGSTGRS</sequence>
<feature type="transmembrane region" description="Helical" evidence="7">
    <location>
        <begin position="443"/>
        <end position="461"/>
    </location>
</feature>
<keyword evidence="3" id="KW-1003">Cell membrane</keyword>
<evidence type="ECO:0000313" key="9">
    <source>
        <dbReference type="EMBL" id="RNL88649.1"/>
    </source>
</evidence>
<feature type="transmembrane region" description="Helical" evidence="7">
    <location>
        <begin position="12"/>
        <end position="40"/>
    </location>
</feature>
<dbReference type="PROSITE" id="PS50850">
    <property type="entry name" value="MFS"/>
    <property type="match status" value="1"/>
</dbReference>
<feature type="transmembrane region" description="Helical" evidence="7">
    <location>
        <begin position="340"/>
        <end position="357"/>
    </location>
</feature>
<dbReference type="EMBL" id="RJLN01000123">
    <property type="protein sequence ID" value="RNL88649.1"/>
    <property type="molecule type" value="Genomic_DNA"/>
</dbReference>
<keyword evidence="10" id="KW-1185">Reference proteome</keyword>
<evidence type="ECO:0000256" key="5">
    <source>
        <dbReference type="ARBA" id="ARBA00022989"/>
    </source>
</evidence>
<dbReference type="Gene3D" id="1.20.1720.10">
    <property type="entry name" value="Multidrug resistance protein D"/>
    <property type="match status" value="2"/>
</dbReference>
<dbReference type="InterPro" id="IPR036259">
    <property type="entry name" value="MFS_trans_sf"/>
</dbReference>
<dbReference type="Pfam" id="PF07690">
    <property type="entry name" value="MFS_1"/>
    <property type="match status" value="1"/>
</dbReference>
<evidence type="ECO:0000256" key="7">
    <source>
        <dbReference type="SAM" id="Phobius"/>
    </source>
</evidence>
<feature type="transmembrane region" description="Helical" evidence="7">
    <location>
        <begin position="236"/>
        <end position="254"/>
    </location>
</feature>
<keyword evidence="4 7" id="KW-0812">Transmembrane</keyword>
<name>A0ABX9W8Z1_9ACTN</name>